<protein>
    <submittedName>
        <fullName evidence="1">Uncharacterized protein</fullName>
    </submittedName>
</protein>
<name>A0A6G8F2R7_9PROT</name>
<gene>
    <name evidence="1" type="ORF">PlAlph_3500</name>
</gene>
<accession>A0A6G8F2R7</accession>
<dbReference type="EMBL" id="MN990730">
    <property type="protein sequence ID" value="QIM10458.1"/>
    <property type="molecule type" value="Genomic_DNA"/>
</dbReference>
<dbReference type="AlphaFoldDB" id="A0A6G8F2R7"/>
<proteinExistence type="predicted"/>
<reference evidence="1" key="1">
    <citation type="journal article" date="2020" name="J. ISSAAS">
        <title>Lactobacilli and other gastrointestinal microbiota of Peromyscus leucopus, reservoir host for agents of Lyme disease and other zoonoses in North America.</title>
        <authorList>
            <person name="Milovic A."/>
            <person name="Bassam K."/>
            <person name="Shao H."/>
            <person name="Chatzistamou I."/>
            <person name="Tufts D.M."/>
            <person name="Diuk-Wasser M."/>
            <person name="Barbour A.G."/>
        </authorList>
    </citation>
    <scope>NUCLEOTIDE SEQUENCE</scope>
    <source>
        <strain evidence="1">LL90</strain>
    </source>
</reference>
<organism evidence="1">
    <name type="scientific">uncultured Alphaproteobacteria bacterium</name>
    <dbReference type="NCBI Taxonomy" id="91750"/>
    <lineage>
        <taxon>Bacteria</taxon>
        <taxon>Pseudomonadati</taxon>
        <taxon>Pseudomonadota</taxon>
        <taxon>Alphaproteobacteria</taxon>
        <taxon>environmental samples</taxon>
    </lineage>
</organism>
<sequence>MILKCYTKIIQDFFGQETLETLRNFVDPQTRHSHIIYSMAVGAASLEKQIENFAMAISTLLQDESSTNWLERMKPRLLQDNINNVRAAIGEVVAYAELLHADFIVKPIATSNNHPTPEYVVIDHNNNEFIVEVFSKQLCDETTRRIGTSQDLLEQISDRGPGVYFDVQEISPYGYSNDSVTEDAISKICAIKGREHQALPGKPFIIWVDIQNSGDFFLGDQDYANPITSWKGTLASGHYWYGMYGKKNLPVFNDYTIFYHQGEKKPYPMQHNGRFLLSKKISGMFFRFEKSIVFFENPNAEQKISMFTRHQLTMFRDFDLGKSMIDFADGLVKQKIEIAYAEIEALAKK</sequence>
<evidence type="ECO:0000313" key="1">
    <source>
        <dbReference type="EMBL" id="QIM10458.1"/>
    </source>
</evidence>